<protein>
    <recommendedName>
        <fullName evidence="3">Citrate transporter-like domain-containing protein</fullName>
    </recommendedName>
</protein>
<dbReference type="AlphaFoldDB" id="X1A1P3"/>
<evidence type="ECO:0000256" key="1">
    <source>
        <dbReference type="SAM" id="Phobius"/>
    </source>
</evidence>
<keyword evidence="1" id="KW-0472">Membrane</keyword>
<proteinExistence type="predicted"/>
<feature type="transmembrane region" description="Helical" evidence="1">
    <location>
        <begin position="6"/>
        <end position="23"/>
    </location>
</feature>
<accession>X1A1P3</accession>
<organism evidence="2">
    <name type="scientific">marine sediment metagenome</name>
    <dbReference type="NCBI Taxonomy" id="412755"/>
    <lineage>
        <taxon>unclassified sequences</taxon>
        <taxon>metagenomes</taxon>
        <taxon>ecological metagenomes</taxon>
    </lineage>
</organism>
<evidence type="ECO:0000313" key="2">
    <source>
        <dbReference type="EMBL" id="GAG66698.1"/>
    </source>
</evidence>
<feature type="transmembrane region" description="Helical" evidence="1">
    <location>
        <begin position="28"/>
        <end position="47"/>
    </location>
</feature>
<reference evidence="2" key="1">
    <citation type="journal article" date="2014" name="Front. Microbiol.">
        <title>High frequency of phylogenetically diverse reductive dehalogenase-homologous genes in deep subseafloor sedimentary metagenomes.</title>
        <authorList>
            <person name="Kawai M."/>
            <person name="Futagami T."/>
            <person name="Toyoda A."/>
            <person name="Takaki Y."/>
            <person name="Nishi S."/>
            <person name="Hori S."/>
            <person name="Arai W."/>
            <person name="Tsubouchi T."/>
            <person name="Morono Y."/>
            <person name="Uchiyama I."/>
            <person name="Ito T."/>
            <person name="Fujiyama A."/>
            <person name="Inagaki F."/>
            <person name="Takami H."/>
        </authorList>
    </citation>
    <scope>NUCLEOTIDE SEQUENCE</scope>
    <source>
        <strain evidence="2">Expedition CK06-06</strain>
    </source>
</reference>
<keyword evidence="1" id="KW-1133">Transmembrane helix</keyword>
<comment type="caution">
    <text evidence="2">The sequence shown here is derived from an EMBL/GenBank/DDBJ whole genome shotgun (WGS) entry which is preliminary data.</text>
</comment>
<sequence>MINLPLLVFVFILFAYIILSYSMKDVDFVAVSLICMFVAAFVTGLVLEVPLRFFPLVS</sequence>
<evidence type="ECO:0008006" key="3">
    <source>
        <dbReference type="Google" id="ProtNLM"/>
    </source>
</evidence>
<dbReference type="EMBL" id="BART01006611">
    <property type="protein sequence ID" value="GAG66698.1"/>
    <property type="molecule type" value="Genomic_DNA"/>
</dbReference>
<gene>
    <name evidence="2" type="ORF">S01H4_15084</name>
</gene>
<name>X1A1P3_9ZZZZ</name>
<keyword evidence="1" id="KW-0812">Transmembrane</keyword>